<dbReference type="InterPro" id="IPR001128">
    <property type="entry name" value="Cyt_P450"/>
</dbReference>
<dbReference type="GO" id="GO:0004497">
    <property type="term" value="F:monooxygenase activity"/>
    <property type="evidence" value="ECO:0007669"/>
    <property type="project" value="UniProtKB-KW"/>
</dbReference>
<evidence type="ECO:0000256" key="1">
    <source>
        <dbReference type="ARBA" id="ARBA00001971"/>
    </source>
</evidence>
<keyword evidence="6" id="KW-0408">Iron</keyword>
<evidence type="ECO:0000256" key="3">
    <source>
        <dbReference type="ARBA" id="ARBA00022617"/>
    </source>
</evidence>
<keyword evidence="4" id="KW-0479">Metal-binding</keyword>
<dbReference type="AlphaFoldDB" id="A0A076ETV0"/>
<keyword evidence="5" id="KW-0560">Oxidoreductase</keyword>
<feature type="region of interest" description="Disordered" evidence="8">
    <location>
        <begin position="1"/>
        <end position="20"/>
    </location>
</feature>
<accession>A0A076ETV0</accession>
<dbReference type="PANTHER" id="PTHR46696">
    <property type="entry name" value="P450, PUTATIVE (EUROFUNG)-RELATED"/>
    <property type="match status" value="1"/>
</dbReference>
<evidence type="ECO:0000313" key="9">
    <source>
        <dbReference type="EMBL" id="AII08657.1"/>
    </source>
</evidence>
<organism evidence="9 10">
    <name type="scientific">Rhodococcus opacus</name>
    <name type="common">Nocardia opaca</name>
    <dbReference type="NCBI Taxonomy" id="37919"/>
    <lineage>
        <taxon>Bacteria</taxon>
        <taxon>Bacillati</taxon>
        <taxon>Actinomycetota</taxon>
        <taxon>Actinomycetes</taxon>
        <taxon>Mycobacteriales</taxon>
        <taxon>Nocardiaceae</taxon>
        <taxon>Rhodococcus</taxon>
    </lineage>
</organism>
<dbReference type="CDD" id="cd20625">
    <property type="entry name" value="CYP164-like"/>
    <property type="match status" value="1"/>
</dbReference>
<dbReference type="Proteomes" id="UP000028488">
    <property type="component" value="Chromosome"/>
</dbReference>
<dbReference type="Gene3D" id="1.10.630.10">
    <property type="entry name" value="Cytochrome P450"/>
    <property type="match status" value="1"/>
</dbReference>
<dbReference type="InterPro" id="IPR002397">
    <property type="entry name" value="Cyt_P450_B"/>
</dbReference>
<dbReference type="PANTHER" id="PTHR46696:SF1">
    <property type="entry name" value="CYTOCHROME P450 YJIB-RELATED"/>
    <property type="match status" value="1"/>
</dbReference>
<dbReference type="GO" id="GO:0020037">
    <property type="term" value="F:heme binding"/>
    <property type="evidence" value="ECO:0007669"/>
    <property type="project" value="InterPro"/>
</dbReference>
<evidence type="ECO:0000256" key="6">
    <source>
        <dbReference type="ARBA" id="ARBA00023004"/>
    </source>
</evidence>
<protein>
    <submittedName>
        <fullName evidence="9">Cytochrome P450</fullName>
    </submittedName>
</protein>
<evidence type="ECO:0000256" key="8">
    <source>
        <dbReference type="SAM" id="MobiDB-lite"/>
    </source>
</evidence>
<dbReference type="GO" id="GO:0005506">
    <property type="term" value="F:iron ion binding"/>
    <property type="evidence" value="ECO:0007669"/>
    <property type="project" value="InterPro"/>
</dbReference>
<gene>
    <name evidence="9" type="ORF">EP51_30185</name>
</gene>
<dbReference type="Pfam" id="PF00067">
    <property type="entry name" value="p450"/>
    <property type="match status" value="1"/>
</dbReference>
<keyword evidence="3" id="KW-0349">Heme</keyword>
<evidence type="ECO:0000256" key="5">
    <source>
        <dbReference type="ARBA" id="ARBA00023002"/>
    </source>
</evidence>
<comment type="cofactor">
    <cofactor evidence="1">
        <name>heme</name>
        <dbReference type="ChEBI" id="CHEBI:30413"/>
    </cofactor>
</comment>
<dbReference type="EMBL" id="CP008947">
    <property type="protein sequence ID" value="AII08657.1"/>
    <property type="molecule type" value="Genomic_DNA"/>
</dbReference>
<proteinExistence type="inferred from homology"/>
<feature type="region of interest" description="Disordered" evidence="8">
    <location>
        <begin position="60"/>
        <end position="87"/>
    </location>
</feature>
<reference evidence="9 10" key="1">
    <citation type="submission" date="2014-07" db="EMBL/GenBank/DDBJ databases">
        <title>Genome Sequence of Rhodococcus opacus Strain R7, a Biodegrader of Mono- and Polycyclic Aromatic Hydrocarbons.</title>
        <authorList>
            <person name="Di Gennaro P."/>
            <person name="Zampolli J."/>
            <person name="Presti I."/>
            <person name="Cappelletti M."/>
            <person name="D'Ursi P."/>
            <person name="Orro A."/>
            <person name="Mezzelani A."/>
            <person name="Milanesi L."/>
        </authorList>
    </citation>
    <scope>NUCLEOTIDE SEQUENCE [LARGE SCALE GENOMIC DNA]</scope>
    <source>
        <strain evidence="9 10">R7</strain>
    </source>
</reference>
<dbReference type="eggNOG" id="COG2124">
    <property type="taxonomic scope" value="Bacteria"/>
</dbReference>
<evidence type="ECO:0000256" key="2">
    <source>
        <dbReference type="ARBA" id="ARBA00010617"/>
    </source>
</evidence>
<name>A0A076ETV0_RHOOP</name>
<sequence length="403" mass="44652">MSRAQLFQRITDQASRPNPYPLYEELRETRVAPQDNGSYLVGRYYDVMALLHDPRISSDLHNRGPGLPGADRAGDGPESFLKLDPPEHDRLRRLTTRQFGPPHSPGRIDSMRGELATLVTKLVDGLDGRERIDIVDDFAYPFPVTVICRLLGVPHEEEPRFHAWADALVAAIDPRRAGADTEQVKVAKQAQMEMAMFMAGLIEDRRRDPGDDMLSGLANDSGPDGQLNTVELVTNSILLFIAGHETTVNLITNGMLTLLRNPEALERLRAEPDLMPQAVEELLRFEPPVHLLGQRTPIVDIEIDGVTVPKGSPLVLALASANRDPERFVDADRFVPDRADNQHVGLGSGIHSCFGAPLARLEGQMALAELIRRLPNPRLVEDPPPYRPNPVLRGPRHLLVDCG</sequence>
<comment type="similarity">
    <text evidence="2">Belongs to the cytochrome P450 family.</text>
</comment>
<dbReference type="SUPFAM" id="SSF48264">
    <property type="entry name" value="Cytochrome P450"/>
    <property type="match status" value="1"/>
</dbReference>
<dbReference type="FunFam" id="1.10.630.10:FF:000018">
    <property type="entry name" value="Cytochrome P450 monooxygenase"/>
    <property type="match status" value="1"/>
</dbReference>
<dbReference type="GO" id="GO:0016705">
    <property type="term" value="F:oxidoreductase activity, acting on paired donors, with incorporation or reduction of molecular oxygen"/>
    <property type="evidence" value="ECO:0007669"/>
    <property type="project" value="InterPro"/>
</dbReference>
<dbReference type="InterPro" id="IPR036396">
    <property type="entry name" value="Cyt_P450_sf"/>
</dbReference>
<evidence type="ECO:0000313" key="10">
    <source>
        <dbReference type="Proteomes" id="UP000028488"/>
    </source>
</evidence>
<dbReference type="RefSeq" id="WP_037225981.1">
    <property type="nucleotide sequence ID" value="NZ_CP008947.1"/>
</dbReference>
<evidence type="ECO:0000256" key="4">
    <source>
        <dbReference type="ARBA" id="ARBA00022723"/>
    </source>
</evidence>
<evidence type="ECO:0000256" key="7">
    <source>
        <dbReference type="ARBA" id="ARBA00023033"/>
    </source>
</evidence>
<keyword evidence="7" id="KW-0503">Monooxygenase</keyword>
<dbReference type="PRINTS" id="PR00359">
    <property type="entry name" value="BP450"/>
</dbReference>